<evidence type="ECO:0000256" key="6">
    <source>
        <dbReference type="ARBA" id="ARBA00022824"/>
    </source>
</evidence>
<dbReference type="CDD" id="cd07987">
    <property type="entry name" value="LPLAT_MGAT-like"/>
    <property type="match status" value="1"/>
</dbReference>
<keyword evidence="7 11" id="KW-1133">Transmembrane helix</keyword>
<dbReference type="InterPro" id="IPR007130">
    <property type="entry name" value="DAGAT"/>
</dbReference>
<evidence type="ECO:0000313" key="13">
    <source>
        <dbReference type="RefSeq" id="XP_033362247.1"/>
    </source>
</evidence>
<feature type="transmembrane region" description="Helical" evidence="11">
    <location>
        <begin position="21"/>
        <end position="45"/>
    </location>
</feature>
<dbReference type="GO" id="GO:0005789">
    <property type="term" value="C:endoplasmic reticulum membrane"/>
    <property type="evidence" value="ECO:0007669"/>
    <property type="project" value="UniProtKB-SubCell"/>
</dbReference>
<dbReference type="GO" id="GO:0004144">
    <property type="term" value="F:diacylglycerol O-acyltransferase activity"/>
    <property type="evidence" value="ECO:0007669"/>
    <property type="project" value="TreeGrafter"/>
</dbReference>
<keyword evidence="4 11" id="KW-0808">Transferase</keyword>
<evidence type="ECO:0000256" key="1">
    <source>
        <dbReference type="ARBA" id="ARBA00004477"/>
    </source>
</evidence>
<evidence type="ECO:0000256" key="8">
    <source>
        <dbReference type="ARBA" id="ARBA00023098"/>
    </source>
</evidence>
<evidence type="ECO:0000256" key="10">
    <source>
        <dbReference type="ARBA" id="ARBA00023315"/>
    </source>
</evidence>
<keyword evidence="9 11" id="KW-0472">Membrane</keyword>
<evidence type="ECO:0000256" key="5">
    <source>
        <dbReference type="ARBA" id="ARBA00022692"/>
    </source>
</evidence>
<keyword evidence="5 11" id="KW-0812">Transmembrane</keyword>
<sequence length="348" mass="40607">MEILRVKFAPLRVPLNRRLETLSVALWILICALGYFAGYILTAYFLFFTQTIRYFVLLYFAWMYYDWNKFDVGKIRRKFLQWIRSCAWNRYFCNYFPIKLVKTTDLDPNKLYLFCSFPHGILPTGVYGAFGTDIVGCRELFPGLEFRIVILDLFYKSPFCREYFRSCGGLASTPECMNQQLSTRPSPPYTGRATVLIPGGAAEVFECKPGTYRILIKRRKGFVKLALQNGNPLVPVCSFGETDTFDQLSWPDGSFVKRLQEFIRKKIGIPPVLLVGRGFFQYTFGLIPRRKPITVVVGSPMELPKIEEPTREQVEEYHEKFVKHLEKFFENEKYKYIENADSVHLEFV</sequence>
<dbReference type="AlphaFoldDB" id="A0A6J3LA62"/>
<evidence type="ECO:0000313" key="12">
    <source>
        <dbReference type="Proteomes" id="UP000504631"/>
    </source>
</evidence>
<protein>
    <recommendedName>
        <fullName evidence="11">Acyltransferase</fullName>
        <ecNumber evidence="11">2.3.1.-</ecNumber>
    </recommendedName>
</protein>
<evidence type="ECO:0000256" key="4">
    <source>
        <dbReference type="ARBA" id="ARBA00022679"/>
    </source>
</evidence>
<evidence type="ECO:0000256" key="3">
    <source>
        <dbReference type="ARBA" id="ARBA00022516"/>
    </source>
</evidence>
<dbReference type="GeneID" id="117240350"/>
<keyword evidence="3" id="KW-0444">Lipid biosynthesis</keyword>
<dbReference type="EC" id="2.3.1.-" evidence="11"/>
<keyword evidence="10" id="KW-0012">Acyltransferase</keyword>
<keyword evidence="8" id="KW-0443">Lipid metabolism</keyword>
<accession>A0A6J3LA62</accession>
<evidence type="ECO:0000256" key="9">
    <source>
        <dbReference type="ARBA" id="ARBA00023136"/>
    </source>
</evidence>
<dbReference type="RefSeq" id="XP_033362247.1">
    <property type="nucleotide sequence ID" value="XM_033506356.1"/>
</dbReference>
<evidence type="ECO:0000256" key="2">
    <source>
        <dbReference type="ARBA" id="ARBA00005420"/>
    </source>
</evidence>
<comment type="subcellular location">
    <subcellularLocation>
        <location evidence="1 11">Endoplasmic reticulum membrane</location>
        <topology evidence="1 11">Multi-pass membrane protein</topology>
    </subcellularLocation>
</comment>
<evidence type="ECO:0000256" key="11">
    <source>
        <dbReference type="RuleBase" id="RU367023"/>
    </source>
</evidence>
<proteinExistence type="inferred from homology"/>
<dbReference type="KEGG" id="bvk:117240350"/>
<evidence type="ECO:0000256" key="7">
    <source>
        <dbReference type="ARBA" id="ARBA00022989"/>
    </source>
</evidence>
<gene>
    <name evidence="13" type="primary">LOC117240350</name>
</gene>
<dbReference type="GO" id="GO:0019432">
    <property type="term" value="P:triglyceride biosynthetic process"/>
    <property type="evidence" value="ECO:0007669"/>
    <property type="project" value="TreeGrafter"/>
</dbReference>
<dbReference type="SUPFAM" id="SSF69593">
    <property type="entry name" value="Glycerol-3-phosphate (1)-acyltransferase"/>
    <property type="match status" value="1"/>
</dbReference>
<name>A0A6J3LA62_9HYME</name>
<organism evidence="12 13">
    <name type="scientific">Bombus vosnesenskii</name>
    <dbReference type="NCBI Taxonomy" id="207650"/>
    <lineage>
        <taxon>Eukaryota</taxon>
        <taxon>Metazoa</taxon>
        <taxon>Ecdysozoa</taxon>
        <taxon>Arthropoda</taxon>
        <taxon>Hexapoda</taxon>
        <taxon>Insecta</taxon>
        <taxon>Pterygota</taxon>
        <taxon>Neoptera</taxon>
        <taxon>Endopterygota</taxon>
        <taxon>Hymenoptera</taxon>
        <taxon>Apocrita</taxon>
        <taxon>Aculeata</taxon>
        <taxon>Apoidea</taxon>
        <taxon>Anthophila</taxon>
        <taxon>Apidae</taxon>
        <taxon>Bombus</taxon>
        <taxon>Pyrobombus</taxon>
    </lineage>
</organism>
<dbReference type="PANTHER" id="PTHR12317">
    <property type="entry name" value="DIACYLGLYCEROL O-ACYLTRANSFERASE"/>
    <property type="match status" value="1"/>
</dbReference>
<comment type="caution">
    <text evidence="11">Lacks conserved residue(s) required for the propagation of feature annotation.</text>
</comment>
<keyword evidence="12" id="KW-1185">Reference proteome</keyword>
<reference evidence="13" key="1">
    <citation type="submission" date="2025-08" db="UniProtKB">
        <authorList>
            <consortium name="RefSeq"/>
        </authorList>
    </citation>
    <scope>IDENTIFICATION</scope>
    <source>
        <tissue evidence="13">Muscle</tissue>
    </source>
</reference>
<comment type="similarity">
    <text evidence="2 11">Belongs to the diacylglycerol acyltransferase family.</text>
</comment>
<dbReference type="Pfam" id="PF03982">
    <property type="entry name" value="DAGAT"/>
    <property type="match status" value="1"/>
</dbReference>
<dbReference type="PANTHER" id="PTHR12317:SF79">
    <property type="entry name" value="ACYLTRANSFERASE"/>
    <property type="match status" value="1"/>
</dbReference>
<dbReference type="Proteomes" id="UP000504631">
    <property type="component" value="Unplaced"/>
</dbReference>
<keyword evidence="6 11" id="KW-0256">Endoplasmic reticulum</keyword>